<protein>
    <submittedName>
        <fullName evidence="2">Uncharacterized protein</fullName>
    </submittedName>
</protein>
<evidence type="ECO:0000313" key="3">
    <source>
        <dbReference type="Proteomes" id="UP000010866"/>
    </source>
</evidence>
<dbReference type="HOGENOM" id="CLU_194997_0_0_2"/>
<dbReference type="GeneID" id="14406175"/>
<feature type="transmembrane region" description="Helical" evidence="1">
    <location>
        <begin position="25"/>
        <end position="44"/>
    </location>
</feature>
<feature type="transmembrane region" description="Helical" evidence="1">
    <location>
        <begin position="50"/>
        <end position="69"/>
    </location>
</feature>
<proteinExistence type="predicted"/>
<organism evidence="2 3">
    <name type="scientific">Methanomethylovorans hollandica (strain DSM 15978 / NBRC 107637 / DMS1)</name>
    <dbReference type="NCBI Taxonomy" id="867904"/>
    <lineage>
        <taxon>Archaea</taxon>
        <taxon>Methanobacteriati</taxon>
        <taxon>Methanobacteriota</taxon>
        <taxon>Stenosarchaea group</taxon>
        <taxon>Methanomicrobia</taxon>
        <taxon>Methanosarcinales</taxon>
        <taxon>Methanosarcinaceae</taxon>
        <taxon>Methanomethylovorans</taxon>
    </lineage>
</organism>
<dbReference type="Proteomes" id="UP000010866">
    <property type="component" value="Chromosome"/>
</dbReference>
<evidence type="ECO:0000256" key="1">
    <source>
        <dbReference type="SAM" id="Phobius"/>
    </source>
</evidence>
<keyword evidence="1" id="KW-0472">Membrane</keyword>
<dbReference type="AlphaFoldDB" id="L0KYV3"/>
<accession>L0KYV3</accession>
<reference evidence="3" key="1">
    <citation type="submission" date="2012-02" db="EMBL/GenBank/DDBJ databases">
        <title>Complete sequence of chromosome of Methanomethylovorans hollandica DSM 15978.</title>
        <authorList>
            <person name="Lucas S."/>
            <person name="Copeland A."/>
            <person name="Lapidus A."/>
            <person name="Glavina del Rio T."/>
            <person name="Dalin E."/>
            <person name="Tice H."/>
            <person name="Bruce D."/>
            <person name="Goodwin L."/>
            <person name="Pitluck S."/>
            <person name="Peters L."/>
            <person name="Mikhailova N."/>
            <person name="Held B."/>
            <person name="Kyrpides N."/>
            <person name="Mavromatis K."/>
            <person name="Ivanova N."/>
            <person name="Brettin T."/>
            <person name="Detter J.C."/>
            <person name="Han C."/>
            <person name="Larimer F."/>
            <person name="Land M."/>
            <person name="Hauser L."/>
            <person name="Markowitz V."/>
            <person name="Cheng J.-F."/>
            <person name="Hugenholtz P."/>
            <person name="Woyke T."/>
            <person name="Wu D."/>
            <person name="Spring S."/>
            <person name="Schroeder M."/>
            <person name="Brambilla E."/>
            <person name="Klenk H.-P."/>
            <person name="Eisen J.A."/>
        </authorList>
    </citation>
    <scope>NUCLEOTIDE SEQUENCE [LARGE SCALE GENOMIC DNA]</scope>
    <source>
        <strain evidence="3">DSM 15978 / NBRC 107637 / DMS1</strain>
    </source>
</reference>
<keyword evidence="1" id="KW-0812">Transmembrane</keyword>
<keyword evidence="3" id="KW-1185">Reference proteome</keyword>
<keyword evidence="1" id="KW-1133">Transmembrane helix</keyword>
<evidence type="ECO:0000313" key="2">
    <source>
        <dbReference type="EMBL" id="AGB49855.1"/>
    </source>
</evidence>
<name>L0KYV3_METHD</name>
<gene>
    <name evidence="2" type="ordered locus">Metho_1662</name>
</gene>
<dbReference type="RefSeq" id="WP_015325020.1">
    <property type="nucleotide sequence ID" value="NC_019977.1"/>
</dbReference>
<dbReference type="KEGG" id="mhz:Metho_1662"/>
<dbReference type="STRING" id="867904.Metho_1662"/>
<sequence>MKPYKKDQLHSKQRYIAILKTNKQLARINVVILSLGLALSYLGKDNIGNPLLWLGIIIFIYTMSSNLMVRRSLKKLK</sequence>
<dbReference type="EMBL" id="CP003362">
    <property type="protein sequence ID" value="AGB49855.1"/>
    <property type="molecule type" value="Genomic_DNA"/>
</dbReference>
<dbReference type="OrthoDB" id="125100at2157"/>